<protein>
    <recommendedName>
        <fullName evidence="3">Phage regulatory protein</fullName>
    </recommendedName>
</protein>
<comment type="caution">
    <text evidence="1">The sequence shown here is derived from an EMBL/GenBank/DDBJ whole genome shotgun (WGS) entry which is preliminary data.</text>
</comment>
<gene>
    <name evidence="1" type="ORF">GCM10023172_23050</name>
</gene>
<organism evidence="1 2">
    <name type="scientific">Hymenobacter ginsengisoli</name>
    <dbReference type="NCBI Taxonomy" id="1051626"/>
    <lineage>
        <taxon>Bacteria</taxon>
        <taxon>Pseudomonadati</taxon>
        <taxon>Bacteroidota</taxon>
        <taxon>Cytophagia</taxon>
        <taxon>Cytophagales</taxon>
        <taxon>Hymenobacteraceae</taxon>
        <taxon>Hymenobacter</taxon>
    </lineage>
</organism>
<dbReference type="EMBL" id="BAABGQ010000006">
    <property type="protein sequence ID" value="GAA4501353.1"/>
    <property type="molecule type" value="Genomic_DNA"/>
</dbReference>
<keyword evidence="2" id="KW-1185">Reference proteome</keyword>
<proteinExistence type="predicted"/>
<dbReference type="Proteomes" id="UP001501243">
    <property type="component" value="Unassembled WGS sequence"/>
</dbReference>
<dbReference type="RefSeq" id="WP_208131780.1">
    <property type="nucleotide sequence ID" value="NZ_BAABGQ010000006.1"/>
</dbReference>
<dbReference type="Pfam" id="PF09669">
    <property type="entry name" value="Phage_pRha"/>
    <property type="match status" value="1"/>
</dbReference>
<evidence type="ECO:0000313" key="2">
    <source>
        <dbReference type="Proteomes" id="UP001501243"/>
    </source>
</evidence>
<dbReference type="NCBIfam" id="TIGR02681">
    <property type="entry name" value="phage_pRha"/>
    <property type="match status" value="1"/>
</dbReference>
<evidence type="ECO:0000313" key="1">
    <source>
        <dbReference type="EMBL" id="GAA4501353.1"/>
    </source>
</evidence>
<dbReference type="InterPro" id="IPR014054">
    <property type="entry name" value="Phage_regulatory_Rha"/>
</dbReference>
<evidence type="ECO:0008006" key="3">
    <source>
        <dbReference type="Google" id="ProtNLM"/>
    </source>
</evidence>
<accession>A0ABP8QFL1</accession>
<reference evidence="2" key="1">
    <citation type="journal article" date="2019" name="Int. J. Syst. Evol. Microbiol.">
        <title>The Global Catalogue of Microorganisms (GCM) 10K type strain sequencing project: providing services to taxonomists for standard genome sequencing and annotation.</title>
        <authorList>
            <consortium name="The Broad Institute Genomics Platform"/>
            <consortium name="The Broad Institute Genome Sequencing Center for Infectious Disease"/>
            <person name="Wu L."/>
            <person name="Ma J."/>
        </authorList>
    </citation>
    <scope>NUCLEOTIDE SEQUENCE [LARGE SCALE GENOMIC DNA]</scope>
    <source>
        <strain evidence="2">JCM 17841</strain>
    </source>
</reference>
<sequence>MTSPSDFFRPKYLSPSCRTSRDFITYSTKNHMSILVYFSPKGTPITDSLRVAKAFSKKHKNVLQSIDRLECDAEFSRLNFGPSTYTDGRGKQQRAVLMTRAGFTFLALGFTGRKAAEFKQGYIAQFDRMEAHLRQPRPAVTPMPEFMNPLVQVQRVKATAARLLRLNNDPGDIMRHHRAVMKCLTARTPAQYVRDAVAQGLRVGSWSGRQVLRRLEPAKAATAAFLDQQVAHGRTLEQLVAAGVPQALPAAFAAMLRAGITPAELPPT</sequence>
<name>A0ABP8QFL1_9BACT</name>